<dbReference type="RefSeq" id="WP_377775695.1">
    <property type="nucleotide sequence ID" value="NZ_JBHUHO010000049.1"/>
</dbReference>
<dbReference type="PANTHER" id="PTHR46615:SF1">
    <property type="entry name" value="ARYLSULFATASE K"/>
    <property type="match status" value="1"/>
</dbReference>
<evidence type="ECO:0000313" key="2">
    <source>
        <dbReference type="EMBL" id="MFD2118109.1"/>
    </source>
</evidence>
<organism evidence="2 3">
    <name type="scientific">Paenibacillus yanchengensis</name>
    <dbReference type="NCBI Taxonomy" id="2035833"/>
    <lineage>
        <taxon>Bacteria</taxon>
        <taxon>Bacillati</taxon>
        <taxon>Bacillota</taxon>
        <taxon>Bacilli</taxon>
        <taxon>Bacillales</taxon>
        <taxon>Paenibacillaceae</taxon>
        <taxon>Paenibacillus</taxon>
    </lineage>
</organism>
<evidence type="ECO:0000259" key="1">
    <source>
        <dbReference type="Pfam" id="PF00884"/>
    </source>
</evidence>
<dbReference type="PANTHER" id="PTHR46615">
    <property type="entry name" value="ARYLSULFATASE K"/>
    <property type="match status" value="1"/>
</dbReference>
<keyword evidence="3" id="KW-1185">Reference proteome</keyword>
<dbReference type="Pfam" id="PF00884">
    <property type="entry name" value="Sulfatase"/>
    <property type="match status" value="1"/>
</dbReference>
<reference evidence="3" key="1">
    <citation type="journal article" date="2019" name="Int. J. Syst. Evol. Microbiol.">
        <title>The Global Catalogue of Microorganisms (GCM) 10K type strain sequencing project: providing services to taxonomists for standard genome sequencing and annotation.</title>
        <authorList>
            <consortium name="The Broad Institute Genomics Platform"/>
            <consortium name="The Broad Institute Genome Sequencing Center for Infectious Disease"/>
            <person name="Wu L."/>
            <person name="Ma J."/>
        </authorList>
    </citation>
    <scope>NUCLEOTIDE SEQUENCE [LARGE SCALE GENOMIC DNA]</scope>
    <source>
        <strain evidence="3">GH52</strain>
    </source>
</reference>
<feature type="domain" description="Sulfatase N-terminal" evidence="1">
    <location>
        <begin position="32"/>
        <end position="358"/>
    </location>
</feature>
<sequence length="499" mass="57403">MDIDWICQRVMLTETESLLEYRIMFEGRYMMRNILIIVSDQLSWKALPVYGGIAKTPNIDRISKGAVAFDQCYTPVPLCMPARASFWSGVYPHETGVLSNIGGHAIPAGLPTIGEVFKQAGYDTVHFGKTHDAGALKGFLCEEEGSLEVEGTQAWPVSKDTKRDRFTTEKSVAYLEEIRDSEKPFFMIVDFVNPHDICSWTGENKGIHDDVNPGCPLPPLPPNFEFDDIENRPDAVKYICCSNTRQAQASEWSSESFRHYLAAYYHYIHRVDAEIGLVLDALEITGKYEDTLILFMSDHGDSMACHGKVTKAVDFYEETNRVPFIFNFPEYRNQPSRQEHVLTSLLDLFPTLCSYVGIEHPTMLRGENLMPLIMEKEMLDREYIIGQWYSERNFSISPGRMVRTKDYKYTYYIHDGEELFDLVKDPYETKNVAGHASYAEQMERHRRLLKDHIEKTKDNFMDLYWQELNDDLRWRSHEIGYGKHRGPSVGEVGKGLVRG</sequence>
<comment type="caution">
    <text evidence="2">The sequence shown here is derived from an EMBL/GenBank/DDBJ whole genome shotgun (WGS) entry which is preliminary data.</text>
</comment>
<dbReference type="SUPFAM" id="SSF53649">
    <property type="entry name" value="Alkaline phosphatase-like"/>
    <property type="match status" value="1"/>
</dbReference>
<evidence type="ECO:0000313" key="3">
    <source>
        <dbReference type="Proteomes" id="UP001597362"/>
    </source>
</evidence>
<proteinExistence type="predicted"/>
<dbReference type="Gene3D" id="3.40.720.10">
    <property type="entry name" value="Alkaline Phosphatase, subunit A"/>
    <property type="match status" value="1"/>
</dbReference>
<dbReference type="InterPro" id="IPR051849">
    <property type="entry name" value="GAG-degrading_sulfatase"/>
</dbReference>
<dbReference type="EMBL" id="JBHUHO010000049">
    <property type="protein sequence ID" value="MFD2118109.1"/>
    <property type="molecule type" value="Genomic_DNA"/>
</dbReference>
<gene>
    <name evidence="2" type="ORF">ACFSJH_20620</name>
</gene>
<name>A0ABW4YRP5_9BACL</name>
<dbReference type="Proteomes" id="UP001597362">
    <property type="component" value="Unassembled WGS sequence"/>
</dbReference>
<protein>
    <submittedName>
        <fullName evidence="2">Sulfatase</fullName>
    </submittedName>
</protein>
<dbReference type="InterPro" id="IPR017850">
    <property type="entry name" value="Alkaline_phosphatase_core_sf"/>
</dbReference>
<dbReference type="InterPro" id="IPR000917">
    <property type="entry name" value="Sulfatase_N"/>
</dbReference>
<accession>A0ABW4YRP5</accession>